<dbReference type="InterPro" id="IPR053931">
    <property type="entry name" value="RapZ_C"/>
</dbReference>
<evidence type="ECO:0000313" key="2">
    <source>
        <dbReference type="EMBL" id="MBA0083448.1"/>
    </source>
</evidence>
<comment type="caution">
    <text evidence="2">The sequence shown here is derived from an EMBL/GenBank/DDBJ whole genome shotgun (WGS) entry which is preliminary data.</text>
</comment>
<dbReference type="AlphaFoldDB" id="A0A7V8NLD0"/>
<feature type="non-terminal residue" evidence="2">
    <location>
        <position position="1"/>
    </location>
</feature>
<gene>
    <name evidence="2" type="ORF">HRJ53_00470</name>
</gene>
<reference evidence="2" key="1">
    <citation type="submission" date="2020-06" db="EMBL/GenBank/DDBJ databases">
        <title>Legume-microbial interactions unlock mineral nutrients during tropical forest succession.</title>
        <authorList>
            <person name="Epihov D.Z."/>
        </authorList>
    </citation>
    <scope>NUCLEOTIDE SEQUENCE [LARGE SCALE GENOMIC DNA]</scope>
    <source>
        <strain evidence="2">Pan2503</strain>
    </source>
</reference>
<name>A0A7V8NLD0_9BACT</name>
<keyword evidence="3" id="KW-1185">Reference proteome</keyword>
<sequence length="200" mass="21818">FLQSVPFALRNLRWLLEHIKLPIALPTLLGAFEQMIASDKLQHLITPTEVDGEHETAKSIPTPASRGATLALRIFSFSFHQSAPPKDESGHGGGFIFDARGLPNPGREERFKSLTGKDAAVIDYLSGQASVREFLANATSMVEASVKNYQERGFNSLMVGFGCTGGQHRSVYLAEALARHFRGRQGLDVVVQHVEMGEAG</sequence>
<dbReference type="GO" id="GO:0005524">
    <property type="term" value="F:ATP binding"/>
    <property type="evidence" value="ECO:0007669"/>
    <property type="project" value="InterPro"/>
</dbReference>
<dbReference type="PANTHER" id="PTHR30448:SF0">
    <property type="entry name" value="RNASE ADAPTER PROTEIN RAPZ"/>
    <property type="match status" value="1"/>
</dbReference>
<organism evidence="2 3">
    <name type="scientific">Candidatus Acidiferrum panamense</name>
    <dbReference type="NCBI Taxonomy" id="2741543"/>
    <lineage>
        <taxon>Bacteria</taxon>
        <taxon>Pseudomonadati</taxon>
        <taxon>Acidobacteriota</taxon>
        <taxon>Terriglobia</taxon>
        <taxon>Candidatus Acidiferrales</taxon>
        <taxon>Candidatus Acidiferrum</taxon>
    </lineage>
</organism>
<evidence type="ECO:0000259" key="1">
    <source>
        <dbReference type="Pfam" id="PF22740"/>
    </source>
</evidence>
<dbReference type="InterPro" id="IPR005337">
    <property type="entry name" value="RapZ-like"/>
</dbReference>
<dbReference type="PANTHER" id="PTHR30448">
    <property type="entry name" value="RNASE ADAPTER PROTEIN RAPZ"/>
    <property type="match status" value="1"/>
</dbReference>
<feature type="domain" description="RapZ C-terminal" evidence="1">
    <location>
        <begin position="71"/>
        <end position="196"/>
    </location>
</feature>
<protein>
    <submittedName>
        <fullName evidence="2">Phosphotransferase enzyme family protein</fullName>
    </submittedName>
</protein>
<proteinExistence type="predicted"/>
<evidence type="ECO:0000313" key="3">
    <source>
        <dbReference type="Proteomes" id="UP000567293"/>
    </source>
</evidence>
<dbReference type="Proteomes" id="UP000567293">
    <property type="component" value="Unassembled WGS sequence"/>
</dbReference>
<dbReference type="GO" id="GO:0016740">
    <property type="term" value="F:transferase activity"/>
    <property type="evidence" value="ECO:0007669"/>
    <property type="project" value="UniProtKB-KW"/>
</dbReference>
<dbReference type="EMBL" id="JACDQQ010000048">
    <property type="protein sequence ID" value="MBA0083448.1"/>
    <property type="molecule type" value="Genomic_DNA"/>
</dbReference>
<accession>A0A7V8NLD0</accession>
<dbReference type="Pfam" id="PF22740">
    <property type="entry name" value="PapZ_C"/>
    <property type="match status" value="1"/>
</dbReference>